<dbReference type="PIRSF" id="PIRSF006704">
    <property type="entry name" value="TF_IIS"/>
    <property type="match status" value="1"/>
</dbReference>
<dbReference type="Pfam" id="PF08711">
    <property type="entry name" value="Med26"/>
    <property type="match status" value="1"/>
</dbReference>
<dbReference type="InterPro" id="IPR003617">
    <property type="entry name" value="TFIIS/CRSP70_N_sub"/>
</dbReference>
<dbReference type="SMART" id="SM00509">
    <property type="entry name" value="TFS2N"/>
    <property type="match status" value="1"/>
</dbReference>
<keyword evidence="4 8" id="KW-0862">Zinc</keyword>
<dbReference type="GO" id="GO:0006362">
    <property type="term" value="P:transcription elongation by RNA polymerase I"/>
    <property type="evidence" value="ECO:0007669"/>
    <property type="project" value="TreeGrafter"/>
</dbReference>
<dbReference type="GO" id="GO:0001139">
    <property type="term" value="F:RNA polymerase II complex recruiting activity"/>
    <property type="evidence" value="ECO:0007669"/>
    <property type="project" value="TreeGrafter"/>
</dbReference>
<dbReference type="FunFam" id="1.10.472.30:FF:000003">
    <property type="entry name" value="Transcription elongation factor S-II"/>
    <property type="match status" value="1"/>
</dbReference>
<dbReference type="AlphaFoldDB" id="A0A165E3P7"/>
<gene>
    <name evidence="13" type="ORF">CALCODRAFT_485873</name>
</gene>
<evidence type="ECO:0000256" key="8">
    <source>
        <dbReference type="RuleBase" id="RU368078"/>
    </source>
</evidence>
<keyword evidence="2 8" id="KW-0479">Metal-binding</keyword>
<dbReference type="Gene3D" id="1.10.472.30">
    <property type="entry name" value="Transcription elongation factor S-II, central domain"/>
    <property type="match status" value="1"/>
</dbReference>
<keyword evidence="14" id="KW-1185">Reference proteome</keyword>
<dbReference type="SUPFAM" id="SSF46942">
    <property type="entry name" value="Elongation factor TFIIS domain 2"/>
    <property type="match status" value="1"/>
</dbReference>
<keyword evidence="3 6" id="KW-0863">Zinc-finger</keyword>
<dbReference type="GO" id="GO:0000977">
    <property type="term" value="F:RNA polymerase II transcription regulatory region sequence-specific DNA binding"/>
    <property type="evidence" value="ECO:0007669"/>
    <property type="project" value="TreeGrafter"/>
</dbReference>
<dbReference type="PROSITE" id="PS51321">
    <property type="entry name" value="TFIIS_CENTRAL"/>
    <property type="match status" value="1"/>
</dbReference>
<comment type="function">
    <text evidence="8">Necessary for efficient RNA polymerase II transcription elongation past template-encoded arresting sites.</text>
</comment>
<dbReference type="PROSITE" id="PS51319">
    <property type="entry name" value="TFIIS_N"/>
    <property type="match status" value="1"/>
</dbReference>
<feature type="compositionally biased region" description="Polar residues" evidence="9">
    <location>
        <begin position="109"/>
        <end position="121"/>
    </location>
</feature>
<dbReference type="InParanoid" id="A0A165E3P7"/>
<keyword evidence="13" id="KW-0648">Protein biosynthesis</keyword>
<feature type="region of interest" description="Disordered" evidence="9">
    <location>
        <begin position="79"/>
        <end position="153"/>
    </location>
</feature>
<reference evidence="13 14" key="1">
    <citation type="journal article" date="2016" name="Mol. Biol. Evol.">
        <title>Comparative Genomics of Early-Diverging Mushroom-Forming Fungi Provides Insights into the Origins of Lignocellulose Decay Capabilities.</title>
        <authorList>
            <person name="Nagy L.G."/>
            <person name="Riley R."/>
            <person name="Tritt A."/>
            <person name="Adam C."/>
            <person name="Daum C."/>
            <person name="Floudas D."/>
            <person name="Sun H."/>
            <person name="Yadav J.S."/>
            <person name="Pangilinan J."/>
            <person name="Larsson K.H."/>
            <person name="Matsuura K."/>
            <person name="Barry K."/>
            <person name="Labutti K."/>
            <person name="Kuo R."/>
            <person name="Ohm R.A."/>
            <person name="Bhattacharya S.S."/>
            <person name="Shirouzu T."/>
            <person name="Yoshinaga Y."/>
            <person name="Martin F.M."/>
            <person name="Grigoriev I.V."/>
            <person name="Hibbett D.S."/>
        </authorList>
    </citation>
    <scope>NUCLEOTIDE SEQUENCE [LARGE SCALE GENOMIC DNA]</scope>
    <source>
        <strain evidence="13 14">HHB12733</strain>
    </source>
</reference>
<dbReference type="GO" id="GO:0006368">
    <property type="term" value="P:transcription elongation by RNA polymerase II"/>
    <property type="evidence" value="ECO:0007669"/>
    <property type="project" value="InterPro"/>
</dbReference>
<evidence type="ECO:0000259" key="12">
    <source>
        <dbReference type="PROSITE" id="PS51321"/>
    </source>
</evidence>
<evidence type="ECO:0000256" key="6">
    <source>
        <dbReference type="PROSITE-ProRule" id="PRU00472"/>
    </source>
</evidence>
<dbReference type="Pfam" id="PF01096">
    <property type="entry name" value="Zn_ribbon_TFIIS"/>
    <property type="match status" value="1"/>
</dbReference>
<protein>
    <recommendedName>
        <fullName evidence="8">Transcription elongation factor</fullName>
    </recommendedName>
</protein>
<proteinExistence type="inferred from homology"/>
<dbReference type="Pfam" id="PF07500">
    <property type="entry name" value="TFIIS_M"/>
    <property type="match status" value="1"/>
</dbReference>
<dbReference type="PROSITE" id="PS51133">
    <property type="entry name" value="ZF_TFIIS_2"/>
    <property type="match status" value="1"/>
</dbReference>
<dbReference type="EMBL" id="KV424023">
    <property type="protein sequence ID" value="KZT54034.1"/>
    <property type="molecule type" value="Genomic_DNA"/>
</dbReference>
<sequence>MAAAERNEFKRLVKDLLDSSKGPKHSDTVGLLLKLKNHAVNEELLKETKAGLAVGKLRSHANSGVADAAKDVVRKWKSEVEGQKKAGGSGSGSGASPAAAKKVAPAKPTVQTSVSPAQGSKSPAPATAGPHTPLSPGALRTSKTDGVKLDESGDDTRDKCILMLYDALASDSTAPADQILASARKIEAQVLTQANGNSGNPYRSKIRSLYLNLKEKTNPGLREAVVSGDLSVKRLCTMSVQDMASEERKAEAKRIEETNLFKAKGAEEAGAETDAFKCFRCGQRKTRYTQAQTRSADEPMTTFVTCVNCGNRWKFS</sequence>
<evidence type="ECO:0000259" key="10">
    <source>
        <dbReference type="PROSITE" id="PS51133"/>
    </source>
</evidence>
<dbReference type="FunCoup" id="A0A165E3P7">
    <property type="interactions" value="654"/>
</dbReference>
<dbReference type="SMART" id="SM00510">
    <property type="entry name" value="TFS2M"/>
    <property type="match status" value="1"/>
</dbReference>
<accession>A0A165E3P7</accession>
<dbReference type="Proteomes" id="UP000076842">
    <property type="component" value="Unassembled WGS sequence"/>
</dbReference>
<dbReference type="GO" id="GO:0031564">
    <property type="term" value="P:transcription antitermination"/>
    <property type="evidence" value="ECO:0007669"/>
    <property type="project" value="TreeGrafter"/>
</dbReference>
<dbReference type="InterPro" id="IPR001222">
    <property type="entry name" value="Znf_TFIIS"/>
</dbReference>
<dbReference type="InterPro" id="IPR003618">
    <property type="entry name" value="TFIIS_cen_dom"/>
</dbReference>
<dbReference type="SUPFAM" id="SSF47676">
    <property type="entry name" value="Conserved domain common to transcription factors TFIIS, elongin A, CRSP70"/>
    <property type="match status" value="1"/>
</dbReference>
<feature type="domain" description="TFIIS central" evidence="12">
    <location>
        <begin position="156"/>
        <end position="271"/>
    </location>
</feature>
<dbReference type="InterPro" id="IPR035100">
    <property type="entry name" value="TF_IIS-typ"/>
</dbReference>
<dbReference type="PANTHER" id="PTHR11477">
    <property type="entry name" value="TRANSCRIPTION FACTOR S-II ZINC FINGER DOMAIN-CONTAINING PROTEIN"/>
    <property type="match status" value="1"/>
</dbReference>
<dbReference type="SUPFAM" id="SSF57783">
    <property type="entry name" value="Zinc beta-ribbon"/>
    <property type="match status" value="1"/>
</dbReference>
<dbReference type="SMART" id="SM00440">
    <property type="entry name" value="ZnF_C2C2"/>
    <property type="match status" value="1"/>
</dbReference>
<dbReference type="GO" id="GO:0031440">
    <property type="term" value="P:regulation of mRNA 3'-end processing"/>
    <property type="evidence" value="ECO:0007669"/>
    <property type="project" value="TreeGrafter"/>
</dbReference>
<dbReference type="PANTHER" id="PTHR11477:SF0">
    <property type="entry name" value="IP08861P-RELATED"/>
    <property type="match status" value="1"/>
</dbReference>
<dbReference type="GO" id="GO:0008270">
    <property type="term" value="F:zinc ion binding"/>
    <property type="evidence" value="ECO:0007669"/>
    <property type="project" value="UniProtKB-UniRule"/>
</dbReference>
<dbReference type="STRING" id="1353952.A0A165E3P7"/>
<dbReference type="InterPro" id="IPR036575">
    <property type="entry name" value="TFIIS_cen_dom_sf"/>
</dbReference>
<evidence type="ECO:0000256" key="5">
    <source>
        <dbReference type="ARBA" id="ARBA00023242"/>
    </source>
</evidence>
<dbReference type="InterPro" id="IPR035441">
    <property type="entry name" value="TFIIS/LEDGF_dom_sf"/>
</dbReference>
<keyword evidence="5 7" id="KW-0539">Nucleus</keyword>
<dbReference type="OrthoDB" id="44867at2759"/>
<dbReference type="GO" id="GO:0003746">
    <property type="term" value="F:translation elongation factor activity"/>
    <property type="evidence" value="ECO:0007669"/>
    <property type="project" value="UniProtKB-KW"/>
</dbReference>
<keyword evidence="8" id="KW-0805">Transcription regulation</keyword>
<dbReference type="InterPro" id="IPR006289">
    <property type="entry name" value="TFSII"/>
</dbReference>
<dbReference type="Gene3D" id="2.20.25.10">
    <property type="match status" value="1"/>
</dbReference>
<dbReference type="FunFam" id="2.20.25.10:FF:000001">
    <property type="entry name" value="Probable Transcription elongation factor S-II"/>
    <property type="match status" value="1"/>
</dbReference>
<dbReference type="GO" id="GO:0005634">
    <property type="term" value="C:nucleus"/>
    <property type="evidence" value="ECO:0007669"/>
    <property type="project" value="UniProtKB-SubCell"/>
</dbReference>
<dbReference type="InterPro" id="IPR017923">
    <property type="entry name" value="TFIIS_N"/>
</dbReference>
<evidence type="ECO:0000313" key="13">
    <source>
        <dbReference type="EMBL" id="KZT54034.1"/>
    </source>
</evidence>
<comment type="subcellular location">
    <subcellularLocation>
        <location evidence="1 7 8">Nucleus</location>
    </subcellularLocation>
</comment>
<evidence type="ECO:0000259" key="11">
    <source>
        <dbReference type="PROSITE" id="PS51319"/>
    </source>
</evidence>
<evidence type="ECO:0000256" key="9">
    <source>
        <dbReference type="SAM" id="MobiDB-lite"/>
    </source>
</evidence>
<feature type="domain" description="TFIIS N-terminal" evidence="11">
    <location>
        <begin position="7"/>
        <end position="83"/>
    </location>
</feature>
<evidence type="ECO:0000256" key="1">
    <source>
        <dbReference type="ARBA" id="ARBA00004123"/>
    </source>
</evidence>
<comment type="similarity">
    <text evidence="8">Belongs to the TFS-II family.</text>
</comment>
<dbReference type="Gene3D" id="1.20.930.10">
    <property type="entry name" value="Conserved domain common to transcription factors TFIIS, elongin A, CRSP70"/>
    <property type="match status" value="1"/>
</dbReference>
<feature type="domain" description="TFIIS-type" evidence="10">
    <location>
        <begin position="274"/>
        <end position="314"/>
    </location>
</feature>
<evidence type="ECO:0000256" key="4">
    <source>
        <dbReference type="ARBA" id="ARBA00022833"/>
    </source>
</evidence>
<feature type="compositionally biased region" description="Basic and acidic residues" evidence="9">
    <location>
        <begin position="142"/>
        <end position="153"/>
    </location>
</feature>
<dbReference type="CDD" id="cd13749">
    <property type="entry name" value="Zn-ribbon_TFIIS"/>
    <property type="match status" value="1"/>
</dbReference>
<keyword evidence="8" id="KW-0238">DNA-binding</keyword>
<dbReference type="PROSITE" id="PS00466">
    <property type="entry name" value="ZF_TFIIS_1"/>
    <property type="match status" value="1"/>
</dbReference>
<evidence type="ECO:0000256" key="7">
    <source>
        <dbReference type="PROSITE-ProRule" id="PRU00649"/>
    </source>
</evidence>
<keyword evidence="13" id="KW-0251">Elongation factor</keyword>
<organism evidence="13 14">
    <name type="scientific">Calocera cornea HHB12733</name>
    <dbReference type="NCBI Taxonomy" id="1353952"/>
    <lineage>
        <taxon>Eukaryota</taxon>
        <taxon>Fungi</taxon>
        <taxon>Dikarya</taxon>
        <taxon>Basidiomycota</taxon>
        <taxon>Agaricomycotina</taxon>
        <taxon>Dacrymycetes</taxon>
        <taxon>Dacrymycetales</taxon>
        <taxon>Dacrymycetaceae</taxon>
        <taxon>Calocera</taxon>
    </lineage>
</organism>
<feature type="compositionally biased region" description="Low complexity" evidence="9">
    <location>
        <begin position="94"/>
        <end position="108"/>
    </location>
</feature>
<name>A0A165E3P7_9BASI</name>
<evidence type="ECO:0000256" key="3">
    <source>
        <dbReference type="ARBA" id="ARBA00022771"/>
    </source>
</evidence>
<evidence type="ECO:0000256" key="2">
    <source>
        <dbReference type="ARBA" id="ARBA00022723"/>
    </source>
</evidence>
<keyword evidence="8" id="KW-0804">Transcription</keyword>
<dbReference type="NCBIfam" id="TIGR01385">
    <property type="entry name" value="TFSII"/>
    <property type="match status" value="1"/>
</dbReference>
<evidence type="ECO:0000313" key="14">
    <source>
        <dbReference type="Proteomes" id="UP000076842"/>
    </source>
</evidence>